<accession>D6TCK8</accession>
<dbReference type="InParanoid" id="D6TCK8"/>
<name>D6TCK8_KTERA</name>
<organism evidence="2 3">
    <name type="scientific">Ktedonobacter racemifer DSM 44963</name>
    <dbReference type="NCBI Taxonomy" id="485913"/>
    <lineage>
        <taxon>Bacteria</taxon>
        <taxon>Bacillati</taxon>
        <taxon>Chloroflexota</taxon>
        <taxon>Ktedonobacteria</taxon>
        <taxon>Ktedonobacterales</taxon>
        <taxon>Ktedonobacteraceae</taxon>
        <taxon>Ktedonobacter</taxon>
    </lineage>
</organism>
<dbReference type="Gene3D" id="1.10.10.10">
    <property type="entry name" value="Winged helix-like DNA-binding domain superfamily/Winged helix DNA-binding domain"/>
    <property type="match status" value="1"/>
</dbReference>
<dbReference type="GO" id="GO:0006355">
    <property type="term" value="P:regulation of DNA-templated transcription"/>
    <property type="evidence" value="ECO:0007669"/>
    <property type="project" value="InterPro"/>
</dbReference>
<dbReference type="SUPFAM" id="SSF46894">
    <property type="entry name" value="C-terminal effector domain of the bipartite response regulators"/>
    <property type="match status" value="1"/>
</dbReference>
<dbReference type="Pfam" id="PF09623">
    <property type="entry name" value="Cas_NE0113"/>
    <property type="match status" value="1"/>
</dbReference>
<evidence type="ECO:0000313" key="3">
    <source>
        <dbReference type="Proteomes" id="UP000004508"/>
    </source>
</evidence>
<evidence type="ECO:0000259" key="1">
    <source>
        <dbReference type="Pfam" id="PF09623"/>
    </source>
</evidence>
<feature type="domain" description="CRISPR system ring nuclease SSO2081-like" evidence="1">
    <location>
        <begin position="17"/>
        <end position="206"/>
    </location>
</feature>
<comment type="caution">
    <text evidence="2">The sequence shown here is derived from an EMBL/GenBank/DDBJ whole genome shotgun (WGS) entry which is preliminary data.</text>
</comment>
<dbReference type="InterPro" id="IPR016032">
    <property type="entry name" value="Sig_transdc_resp-reg_C-effctor"/>
</dbReference>
<gene>
    <name evidence="2" type="ORF">Krac_11622</name>
</gene>
<proteinExistence type="predicted"/>
<sequence>MSELDNPHTLLATLGGQPQVVTFTLDLLLQRGIPIQEVIVVHPTSYAGLQHSITCLSAEFPGDRYRATGQVIHLRRHVLTHYKHPIDDIVDEQTAYGALNSMDELIRSLKQKRHTVHFSITGGRRLMGFLSFSAALLNFGPSDRLWHLHTPEAVQQRVRNGVIMHASPGDDIRLIEVPFARLAQPILSRLLSSDPTDTQTIMNKHYERESIERHQHCQEVIERLTPTQCNVLRAIALGAHPQQVAHMLERSIDTIGSHINVVLRECRNAWDMPEKARLDYHFLQAAFADYFVHDEKSVHH</sequence>
<reference evidence="2 3" key="1">
    <citation type="journal article" date="2011" name="Stand. Genomic Sci.">
        <title>Non-contiguous finished genome sequence and contextual data of the filamentous soil bacterium Ktedonobacter racemifer type strain (SOSP1-21).</title>
        <authorList>
            <person name="Chang Y.J."/>
            <person name="Land M."/>
            <person name="Hauser L."/>
            <person name="Chertkov O."/>
            <person name="Del Rio T.G."/>
            <person name="Nolan M."/>
            <person name="Copeland A."/>
            <person name="Tice H."/>
            <person name="Cheng J.F."/>
            <person name="Lucas S."/>
            <person name="Han C."/>
            <person name="Goodwin L."/>
            <person name="Pitluck S."/>
            <person name="Ivanova N."/>
            <person name="Ovchinikova G."/>
            <person name="Pati A."/>
            <person name="Chen A."/>
            <person name="Palaniappan K."/>
            <person name="Mavromatis K."/>
            <person name="Liolios K."/>
            <person name="Brettin T."/>
            <person name="Fiebig A."/>
            <person name="Rohde M."/>
            <person name="Abt B."/>
            <person name="Goker M."/>
            <person name="Detter J.C."/>
            <person name="Woyke T."/>
            <person name="Bristow J."/>
            <person name="Eisen J.A."/>
            <person name="Markowitz V."/>
            <person name="Hugenholtz P."/>
            <person name="Kyrpides N.C."/>
            <person name="Klenk H.P."/>
            <person name="Lapidus A."/>
        </authorList>
    </citation>
    <scope>NUCLEOTIDE SEQUENCE [LARGE SCALE GENOMIC DNA]</scope>
    <source>
        <strain evidence="3">DSM 44963</strain>
    </source>
</reference>
<dbReference type="InterPro" id="IPR036388">
    <property type="entry name" value="WH-like_DNA-bd_sf"/>
</dbReference>
<dbReference type="InterPro" id="IPR019092">
    <property type="entry name" value="SSO2081-like_dom"/>
</dbReference>
<keyword evidence="3" id="KW-1185">Reference proteome</keyword>
<dbReference type="RefSeq" id="WP_007907044.1">
    <property type="nucleotide sequence ID" value="NZ_ADVG01000001.1"/>
</dbReference>
<dbReference type="GO" id="GO:0003677">
    <property type="term" value="F:DNA binding"/>
    <property type="evidence" value="ECO:0007669"/>
    <property type="project" value="InterPro"/>
</dbReference>
<dbReference type="STRING" id="485913.Krac_11622"/>
<protein>
    <submittedName>
        <fullName evidence="2">Response regulator receiver protein</fullName>
    </submittedName>
</protein>
<dbReference type="AlphaFoldDB" id="D6TCK8"/>
<dbReference type="eggNOG" id="COG2197">
    <property type="taxonomic scope" value="Bacteria"/>
</dbReference>
<evidence type="ECO:0000313" key="2">
    <source>
        <dbReference type="EMBL" id="EFH90025.1"/>
    </source>
</evidence>
<dbReference type="EMBL" id="ADVG01000001">
    <property type="protein sequence ID" value="EFH90025.1"/>
    <property type="molecule type" value="Genomic_DNA"/>
</dbReference>
<dbReference type="Proteomes" id="UP000004508">
    <property type="component" value="Unassembled WGS sequence"/>
</dbReference>
<dbReference type="OrthoDB" id="1721221at2"/>